<protein>
    <recommendedName>
        <fullName evidence="2">Histone deacetylase domain-containing protein</fullName>
    </recommendedName>
</protein>
<organism evidence="3 4">
    <name type="scientific">Pocillopora meandrina</name>
    <dbReference type="NCBI Taxonomy" id="46732"/>
    <lineage>
        <taxon>Eukaryota</taxon>
        <taxon>Metazoa</taxon>
        <taxon>Cnidaria</taxon>
        <taxon>Anthozoa</taxon>
        <taxon>Hexacorallia</taxon>
        <taxon>Scleractinia</taxon>
        <taxon>Astrocoeniina</taxon>
        <taxon>Pocilloporidae</taxon>
        <taxon>Pocillopora</taxon>
    </lineage>
</organism>
<dbReference type="Gene3D" id="3.40.800.20">
    <property type="entry name" value="Histone deacetylase domain"/>
    <property type="match status" value="1"/>
</dbReference>
<dbReference type="GO" id="GO:0004407">
    <property type="term" value="F:histone deacetylase activity"/>
    <property type="evidence" value="ECO:0007669"/>
    <property type="project" value="InterPro"/>
</dbReference>
<gene>
    <name evidence="3" type="ORF">PMEA_00025641</name>
</gene>
<dbReference type="InterPro" id="IPR023801">
    <property type="entry name" value="His_deacetylse_dom"/>
</dbReference>
<dbReference type="SUPFAM" id="SSF52768">
    <property type="entry name" value="Arginase/deacetylase"/>
    <property type="match status" value="1"/>
</dbReference>
<evidence type="ECO:0000259" key="2">
    <source>
        <dbReference type="Pfam" id="PF00850"/>
    </source>
</evidence>
<feature type="non-terminal residue" evidence="3">
    <location>
        <position position="1"/>
    </location>
</feature>
<dbReference type="GO" id="GO:0016787">
    <property type="term" value="F:hydrolase activity"/>
    <property type="evidence" value="ECO:0007669"/>
    <property type="project" value="UniProtKB-KW"/>
</dbReference>
<sequence>GSCHLAAKLPVVHDNGFSCEWPEKHRFKMAKFLKVMEWIIKDNLLGSVKIFQPMEPPYEVVTRVHNCDYVDGFISGNIPPKEMRKTGFHWSEGLVRRCLLEVGGTMLAARLAMEYGLACSTAGGTHHAFPSHGSGFCMLNDLAVTAKDMIDSQVVDKILIVDLDVHQGDGTAFIFKDNDCIFTFSMHCEKNFPLRKQQSDLDVGLDCGLNDEQYLRVVMDYLPWLMDTFKPDLVLYDAGVDPHQDDVLGKLCLTDQGLLDRDVAVIEMALNRGIPCATVIGGGYDDDIEVLGRRHSIIHRAAVKVRVDT</sequence>
<dbReference type="PANTHER" id="PTHR10625">
    <property type="entry name" value="HISTONE DEACETYLASE HDAC1-RELATED"/>
    <property type="match status" value="1"/>
</dbReference>
<dbReference type="Pfam" id="PF00850">
    <property type="entry name" value="Hist_deacetyl"/>
    <property type="match status" value="1"/>
</dbReference>
<evidence type="ECO:0000256" key="1">
    <source>
        <dbReference type="ARBA" id="ARBA00022801"/>
    </source>
</evidence>
<dbReference type="GO" id="GO:0040029">
    <property type="term" value="P:epigenetic regulation of gene expression"/>
    <property type="evidence" value="ECO:0007669"/>
    <property type="project" value="TreeGrafter"/>
</dbReference>
<dbReference type="AlphaFoldDB" id="A0AAU9VV47"/>
<proteinExistence type="predicted"/>
<evidence type="ECO:0000313" key="4">
    <source>
        <dbReference type="Proteomes" id="UP001159428"/>
    </source>
</evidence>
<name>A0AAU9VV47_9CNID</name>
<keyword evidence="4" id="KW-1185">Reference proteome</keyword>
<dbReference type="PRINTS" id="PR01270">
    <property type="entry name" value="HDASUPER"/>
</dbReference>
<feature type="domain" description="Histone deacetylase" evidence="2">
    <location>
        <begin position="25"/>
        <end position="287"/>
    </location>
</feature>
<dbReference type="InterPro" id="IPR044150">
    <property type="entry name" value="HDAC_classIV"/>
</dbReference>
<dbReference type="EMBL" id="CALNXJ010000005">
    <property type="protein sequence ID" value="CAH3040031.1"/>
    <property type="molecule type" value="Genomic_DNA"/>
</dbReference>
<dbReference type="InterPro" id="IPR023696">
    <property type="entry name" value="Ureohydrolase_dom_sf"/>
</dbReference>
<accession>A0AAU9VV47</accession>
<keyword evidence="1" id="KW-0378">Hydrolase</keyword>
<dbReference type="InterPro" id="IPR000286">
    <property type="entry name" value="HDACs"/>
</dbReference>
<evidence type="ECO:0000313" key="3">
    <source>
        <dbReference type="EMBL" id="CAH3040031.1"/>
    </source>
</evidence>
<comment type="caution">
    <text evidence="3">The sequence shown here is derived from an EMBL/GenBank/DDBJ whole genome shotgun (WGS) entry which is preliminary data.</text>
</comment>
<dbReference type="Proteomes" id="UP001159428">
    <property type="component" value="Unassembled WGS sequence"/>
</dbReference>
<dbReference type="PANTHER" id="PTHR10625:SF19">
    <property type="entry name" value="HISTONE DEACETYLASE 12"/>
    <property type="match status" value="1"/>
</dbReference>
<reference evidence="3 4" key="1">
    <citation type="submission" date="2022-05" db="EMBL/GenBank/DDBJ databases">
        <authorList>
            <consortium name="Genoscope - CEA"/>
            <person name="William W."/>
        </authorList>
    </citation>
    <scope>NUCLEOTIDE SEQUENCE [LARGE SCALE GENOMIC DNA]</scope>
</reference>
<dbReference type="CDD" id="cd09993">
    <property type="entry name" value="HDAC_classIV"/>
    <property type="match status" value="1"/>
</dbReference>
<dbReference type="InterPro" id="IPR037138">
    <property type="entry name" value="His_deacetylse_dom_sf"/>
</dbReference>